<keyword evidence="3 10" id="KW-0963">Cytoplasm</keyword>
<evidence type="ECO:0000256" key="3">
    <source>
        <dbReference type="ARBA" id="ARBA00022490"/>
    </source>
</evidence>
<dbReference type="PROSITE" id="PS50861">
    <property type="entry name" value="AA_TRNA_LIGASE_II_GLYAB"/>
    <property type="match status" value="1"/>
</dbReference>
<gene>
    <name evidence="10" type="primary">glyS</name>
    <name evidence="12" type="ORF">C7K38_10910</name>
</gene>
<keyword evidence="5 10" id="KW-0547">Nucleotide-binding</keyword>
<evidence type="ECO:0000313" key="12">
    <source>
        <dbReference type="EMBL" id="AYW48841.1"/>
    </source>
</evidence>
<evidence type="ECO:0000256" key="8">
    <source>
        <dbReference type="ARBA" id="ARBA00023146"/>
    </source>
</evidence>
<evidence type="ECO:0000259" key="11">
    <source>
        <dbReference type="Pfam" id="PF05746"/>
    </source>
</evidence>
<comment type="subunit">
    <text evidence="10">Tetramer of two alpha and two beta subunits.</text>
</comment>
<keyword evidence="7 10" id="KW-0648">Protein biosynthesis</keyword>
<evidence type="ECO:0000256" key="10">
    <source>
        <dbReference type="HAMAP-Rule" id="MF_00255"/>
    </source>
</evidence>
<name>A0ABM7ABV4_9ENTE</name>
<comment type="subcellular location">
    <subcellularLocation>
        <location evidence="1 10">Cytoplasm</location>
    </subcellularLocation>
</comment>
<comment type="catalytic activity">
    <reaction evidence="9 10">
        <text>tRNA(Gly) + glycine + ATP = glycyl-tRNA(Gly) + AMP + diphosphate</text>
        <dbReference type="Rhea" id="RHEA:16013"/>
        <dbReference type="Rhea" id="RHEA-COMP:9664"/>
        <dbReference type="Rhea" id="RHEA-COMP:9683"/>
        <dbReference type="ChEBI" id="CHEBI:30616"/>
        <dbReference type="ChEBI" id="CHEBI:33019"/>
        <dbReference type="ChEBI" id="CHEBI:57305"/>
        <dbReference type="ChEBI" id="CHEBI:78442"/>
        <dbReference type="ChEBI" id="CHEBI:78522"/>
        <dbReference type="ChEBI" id="CHEBI:456215"/>
        <dbReference type="EC" id="6.1.1.14"/>
    </reaction>
</comment>
<dbReference type="InterPro" id="IPR008909">
    <property type="entry name" value="DALR_anticod-bd"/>
</dbReference>
<evidence type="ECO:0000256" key="9">
    <source>
        <dbReference type="ARBA" id="ARBA00047937"/>
    </source>
</evidence>
<keyword evidence="13" id="KW-1185">Reference proteome</keyword>
<dbReference type="EC" id="6.1.1.14" evidence="10"/>
<evidence type="ECO:0000313" key="13">
    <source>
        <dbReference type="Proteomes" id="UP000268310"/>
    </source>
</evidence>
<dbReference type="GO" id="GO:0016874">
    <property type="term" value="F:ligase activity"/>
    <property type="evidence" value="ECO:0007669"/>
    <property type="project" value="UniProtKB-KW"/>
</dbReference>
<keyword evidence="8 10" id="KW-0030">Aminoacyl-tRNA synthetase</keyword>
<dbReference type="PRINTS" id="PR01045">
    <property type="entry name" value="TRNASYNTHGB"/>
</dbReference>
<proteinExistence type="inferred from homology"/>
<dbReference type="PANTHER" id="PTHR30075:SF2">
    <property type="entry name" value="GLYCINE--TRNA LIGASE, CHLOROPLASTIC_MITOCHONDRIAL 2"/>
    <property type="match status" value="1"/>
</dbReference>
<dbReference type="SUPFAM" id="SSF109604">
    <property type="entry name" value="HD-domain/PDEase-like"/>
    <property type="match status" value="1"/>
</dbReference>
<dbReference type="EMBL" id="CP027783">
    <property type="protein sequence ID" value="AYW48841.1"/>
    <property type="molecule type" value="Genomic_DNA"/>
</dbReference>
<dbReference type="PANTHER" id="PTHR30075">
    <property type="entry name" value="GLYCYL-TRNA SYNTHETASE"/>
    <property type="match status" value="1"/>
</dbReference>
<organism evidence="12 13">
    <name type="scientific">Tetragenococcus osmophilus</name>
    <dbReference type="NCBI Taxonomy" id="526944"/>
    <lineage>
        <taxon>Bacteria</taxon>
        <taxon>Bacillati</taxon>
        <taxon>Bacillota</taxon>
        <taxon>Bacilli</taxon>
        <taxon>Lactobacillales</taxon>
        <taxon>Enterococcaceae</taxon>
        <taxon>Tetragenococcus</taxon>
    </lineage>
</organism>
<keyword evidence="6 10" id="KW-0067">ATP-binding</keyword>
<dbReference type="RefSeq" id="WP_123936613.1">
    <property type="nucleotide sequence ID" value="NZ_CP027783.1"/>
</dbReference>
<dbReference type="Proteomes" id="UP000268310">
    <property type="component" value="Chromosome"/>
</dbReference>
<dbReference type="HAMAP" id="MF_00255">
    <property type="entry name" value="Gly_tRNA_synth_beta"/>
    <property type="match status" value="1"/>
</dbReference>
<evidence type="ECO:0000256" key="7">
    <source>
        <dbReference type="ARBA" id="ARBA00022917"/>
    </source>
</evidence>
<dbReference type="InterPro" id="IPR006194">
    <property type="entry name" value="Gly-tRNA-synth_heterodimer"/>
</dbReference>
<feature type="domain" description="DALR anticodon binding" evidence="11">
    <location>
        <begin position="586"/>
        <end position="674"/>
    </location>
</feature>
<keyword evidence="4 10" id="KW-0436">Ligase</keyword>
<accession>A0ABM7ABV4</accession>
<evidence type="ECO:0000256" key="5">
    <source>
        <dbReference type="ARBA" id="ARBA00022741"/>
    </source>
</evidence>
<dbReference type="Pfam" id="PF05746">
    <property type="entry name" value="DALR_1"/>
    <property type="match status" value="1"/>
</dbReference>
<evidence type="ECO:0000256" key="6">
    <source>
        <dbReference type="ARBA" id="ARBA00022840"/>
    </source>
</evidence>
<sequence length="689" mass="79028">MAENLLVEIGLEEIPAYVVEPSVLQLEEKTKQFLEENHLTFTQINTFSTPRRLAFQVQDLAEKQEDTEEEIKGPAKKIALDEEGNWSKAAQGFVRGQGLSTDDIYFKTIKDTEYVYVTKQTIGKKAIDVLPGLKEVITSLTFPVTMHWNKYDFEYIRPIRWLVALLGDQIIPFKILDVTTDRMTYGHRFLGNPVAIENADVYEQRLAEQYVIANHFKRKEMITDQIQTIAQENNWQIDMDEDLLAEVNNLVEYPTAFVGDFADRYLQLPDEVLITSMKEHQRYFDVKTPKGELLPHFISVRNGNQTKIENVIQGNEKVLVARLEDGEFFYQEDQKISIDECVEKLKSVAFHEKIGSMYEKMQRVQVISRIIGKYVGLSAEELADLQRAAEIYKFDLVTNMVDEFPELQGVMGEKYALIQGEKPDIAQAIREHYLPTASEGELPVSNIGAVLAIADKLDSVLTFFAAGLKPKSSSDPYALRRQTYGIVRILANKQWPFPFKELQDKIMSTINQNEALYGTQLADQAAEVRNFLKGRLRQFLLAQKHRYDIIDAVIDADQEDIHQLLEAANTLAQHLNDKDFKSSIEALTRVMNLGQKDNSENEVDPALFENETEQNLYQAVKDIEDQFAVRTVEENYQALTSLRPLIEDYFDQTMVMTEDEKLRNNRLAQLRKITKMAFAVASLNDLVTK</sequence>
<dbReference type="Pfam" id="PF02092">
    <property type="entry name" value="tRNA_synt_2f"/>
    <property type="match status" value="1"/>
</dbReference>
<protein>
    <recommendedName>
        <fullName evidence="10">Glycine--tRNA ligase beta subunit</fullName>
        <ecNumber evidence="10">6.1.1.14</ecNumber>
    </recommendedName>
    <alternativeName>
        <fullName evidence="10">Glycyl-tRNA synthetase beta subunit</fullName>
        <shortName evidence="10">GlyRS</shortName>
    </alternativeName>
</protein>
<comment type="similarity">
    <text evidence="2 10">Belongs to the class-II aminoacyl-tRNA synthetase family.</text>
</comment>
<dbReference type="NCBIfam" id="TIGR00211">
    <property type="entry name" value="glyS"/>
    <property type="match status" value="1"/>
</dbReference>
<dbReference type="InterPro" id="IPR015944">
    <property type="entry name" value="Gly-tRNA-synth_bsu"/>
</dbReference>
<reference evidence="12 13" key="1">
    <citation type="journal article" date="2012" name="Int. J. Syst. Evol. Microbiol.">
        <title>Characterization of Tetragenococcus strains from sugar thick juice reveals a novel species, Tetragenococcus osmophilus sp. nov., and divides Tetragenococcus halophilus into two subspecies, T. halophilus subsp. halophilus subsp. nov. and T. halophilus subsp. flandriensis subsp. nov.</title>
        <authorList>
            <person name="Juste A."/>
            <person name="Van Trappen S."/>
            <person name="Verreth C."/>
            <person name="Cleenwerck I."/>
            <person name="De Vos P."/>
            <person name="Lievens B."/>
            <person name="Willems K.A."/>
        </authorList>
    </citation>
    <scope>NUCLEOTIDE SEQUENCE [LARGE SCALE GENOMIC DNA]</scope>
    <source>
        <strain evidence="12 13">JCM 31126</strain>
    </source>
</reference>
<evidence type="ECO:0000256" key="4">
    <source>
        <dbReference type="ARBA" id="ARBA00022598"/>
    </source>
</evidence>
<evidence type="ECO:0000256" key="1">
    <source>
        <dbReference type="ARBA" id="ARBA00004496"/>
    </source>
</evidence>
<evidence type="ECO:0000256" key="2">
    <source>
        <dbReference type="ARBA" id="ARBA00008226"/>
    </source>
</evidence>